<keyword evidence="13" id="KW-0963">Cytoplasm</keyword>
<dbReference type="InterPro" id="IPR013328">
    <property type="entry name" value="6PGD_dom2"/>
</dbReference>
<dbReference type="InterPro" id="IPR006168">
    <property type="entry name" value="G3P_DH_NAD-dep"/>
</dbReference>
<evidence type="ECO:0000256" key="8">
    <source>
        <dbReference type="ARBA" id="ARBA00023264"/>
    </source>
</evidence>
<name>A0A3D5QDD5_FLESI</name>
<comment type="catalytic activity">
    <reaction evidence="9">
        <text>sn-glycerol 3-phosphate + NADP(+) = dihydroxyacetone phosphate + NADPH + H(+)</text>
        <dbReference type="Rhea" id="RHEA:11096"/>
        <dbReference type="ChEBI" id="CHEBI:15378"/>
        <dbReference type="ChEBI" id="CHEBI:57597"/>
        <dbReference type="ChEBI" id="CHEBI:57642"/>
        <dbReference type="ChEBI" id="CHEBI:57783"/>
        <dbReference type="ChEBI" id="CHEBI:58349"/>
        <dbReference type="EC" id="1.1.1.94"/>
    </reaction>
    <physiologicalReaction direction="right-to-left" evidence="9">
        <dbReference type="Rhea" id="RHEA:11098"/>
    </physiologicalReaction>
</comment>
<dbReference type="AlphaFoldDB" id="A0A3D5QDD5"/>
<dbReference type="InterPro" id="IPR006109">
    <property type="entry name" value="G3P_DH_NAD-dep_C"/>
</dbReference>
<evidence type="ECO:0000256" key="14">
    <source>
        <dbReference type="PIRSR" id="PIRSR000114-1"/>
    </source>
</evidence>
<feature type="binding site" evidence="13">
    <location>
        <position position="33"/>
    </location>
    <ligand>
        <name>NADPH</name>
        <dbReference type="ChEBI" id="CHEBI:57783"/>
    </ligand>
</feature>
<feature type="binding site" evidence="16">
    <location>
        <position position="252"/>
    </location>
    <ligand>
        <name>NAD(+)</name>
        <dbReference type="ChEBI" id="CHEBI:57540"/>
    </ligand>
</feature>
<dbReference type="GO" id="GO:0005829">
    <property type="term" value="C:cytosol"/>
    <property type="evidence" value="ECO:0007669"/>
    <property type="project" value="TreeGrafter"/>
</dbReference>
<dbReference type="PRINTS" id="PR00077">
    <property type="entry name" value="GPDHDRGNASE"/>
</dbReference>
<keyword evidence="4 13" id="KW-0560">Oxidoreductase</keyword>
<comment type="caution">
    <text evidence="20">The sequence shown here is derived from an EMBL/GenBank/DDBJ whole genome shotgun (WGS) entry which is preliminary data.</text>
</comment>
<evidence type="ECO:0000256" key="6">
    <source>
        <dbReference type="ARBA" id="ARBA00023098"/>
    </source>
</evidence>
<evidence type="ECO:0000313" key="20">
    <source>
        <dbReference type="EMBL" id="HCW93172.1"/>
    </source>
</evidence>
<feature type="binding site" evidence="13">
    <location>
        <position position="278"/>
    </location>
    <ligand>
        <name>NADPH</name>
        <dbReference type="ChEBI" id="CHEBI:57783"/>
    </ligand>
</feature>
<feature type="domain" description="Glycerol-3-phosphate dehydrogenase NAD-dependent C-terminal" evidence="19">
    <location>
        <begin position="177"/>
        <end position="316"/>
    </location>
</feature>
<dbReference type="FunFam" id="1.10.1040.10:FF:000001">
    <property type="entry name" value="Glycerol-3-phosphate dehydrogenase [NAD(P)+]"/>
    <property type="match status" value="1"/>
</dbReference>
<evidence type="ECO:0000256" key="17">
    <source>
        <dbReference type="RuleBase" id="RU000437"/>
    </source>
</evidence>
<gene>
    <name evidence="13" type="primary">gpsA</name>
    <name evidence="20" type="ORF">DHM44_05780</name>
</gene>
<feature type="binding site" evidence="16">
    <location>
        <position position="137"/>
    </location>
    <ligand>
        <name>NAD(+)</name>
        <dbReference type="ChEBI" id="CHEBI:57540"/>
    </ligand>
</feature>
<organism evidence="20 21">
    <name type="scientific">Flexistipes sinusarabici</name>
    <dbReference type="NCBI Taxonomy" id="2352"/>
    <lineage>
        <taxon>Bacteria</taxon>
        <taxon>Pseudomonadati</taxon>
        <taxon>Deferribacterota</taxon>
        <taxon>Deferribacteres</taxon>
        <taxon>Deferribacterales</taxon>
        <taxon>Flexistipitaceae</taxon>
        <taxon>Flexistipes</taxon>
    </lineage>
</organism>
<keyword evidence="7 13" id="KW-0594">Phospholipid biosynthesis</keyword>
<evidence type="ECO:0000256" key="4">
    <source>
        <dbReference type="ARBA" id="ARBA00023002"/>
    </source>
</evidence>
<feature type="binding site" evidence="13">
    <location>
        <position position="12"/>
    </location>
    <ligand>
        <name>NADPH</name>
        <dbReference type="ChEBI" id="CHEBI:57783"/>
    </ligand>
</feature>
<dbReference type="PANTHER" id="PTHR11728:SF1">
    <property type="entry name" value="GLYCEROL-3-PHOSPHATE DEHYDROGENASE [NAD(+)] 2, CHLOROPLASTIC"/>
    <property type="match status" value="1"/>
</dbReference>
<comment type="subcellular location">
    <subcellularLocation>
        <location evidence="13">Cytoplasm</location>
    </subcellularLocation>
</comment>
<feature type="binding site" evidence="13">
    <location>
        <position position="135"/>
    </location>
    <ligand>
        <name>sn-glycerol 3-phosphate</name>
        <dbReference type="ChEBI" id="CHEBI:57597"/>
    </ligand>
</feature>
<evidence type="ECO:0000256" key="11">
    <source>
        <dbReference type="ARBA" id="ARBA00069372"/>
    </source>
</evidence>
<dbReference type="InterPro" id="IPR011128">
    <property type="entry name" value="G3P_DH_NAD-dep_N"/>
</dbReference>
<feature type="binding site" evidence="13">
    <location>
        <position position="251"/>
    </location>
    <ligand>
        <name>sn-glycerol 3-phosphate</name>
        <dbReference type="ChEBI" id="CHEBI:57597"/>
    </ligand>
</feature>
<dbReference type="Pfam" id="PF01210">
    <property type="entry name" value="NAD_Gly3P_dh_N"/>
    <property type="match status" value="1"/>
</dbReference>
<feature type="binding site" evidence="15">
    <location>
        <position position="106"/>
    </location>
    <ligand>
        <name>substrate</name>
    </ligand>
</feature>
<dbReference type="PIRSF" id="PIRSF000114">
    <property type="entry name" value="Glycerol-3-P_dh"/>
    <property type="match status" value="1"/>
</dbReference>
<comment type="pathway">
    <text evidence="13">Membrane lipid metabolism; glycerophospholipid metabolism.</text>
</comment>
<evidence type="ECO:0000256" key="7">
    <source>
        <dbReference type="ARBA" id="ARBA00023209"/>
    </source>
</evidence>
<keyword evidence="2 13" id="KW-0444">Lipid biosynthesis</keyword>
<evidence type="ECO:0000256" key="12">
    <source>
        <dbReference type="ARBA" id="ARBA00080511"/>
    </source>
</evidence>
<evidence type="ECO:0000313" key="21">
    <source>
        <dbReference type="Proteomes" id="UP000262325"/>
    </source>
</evidence>
<dbReference type="Gene3D" id="3.40.50.720">
    <property type="entry name" value="NAD(P)-binding Rossmann-like Domain"/>
    <property type="match status" value="1"/>
</dbReference>
<evidence type="ECO:0000256" key="1">
    <source>
        <dbReference type="ARBA" id="ARBA00011009"/>
    </source>
</evidence>
<feature type="binding site" evidence="13">
    <location>
        <position position="13"/>
    </location>
    <ligand>
        <name>NADPH</name>
        <dbReference type="ChEBI" id="CHEBI:57783"/>
    </ligand>
</feature>
<dbReference type="GO" id="GO:0008654">
    <property type="term" value="P:phospholipid biosynthetic process"/>
    <property type="evidence" value="ECO:0007669"/>
    <property type="project" value="UniProtKB-KW"/>
</dbReference>
<feature type="binding site" evidence="13">
    <location>
        <position position="252"/>
    </location>
    <ligand>
        <name>NADPH</name>
        <dbReference type="ChEBI" id="CHEBI:57783"/>
    </ligand>
</feature>
<dbReference type="Proteomes" id="UP000262325">
    <property type="component" value="Unassembled WGS sequence"/>
</dbReference>
<feature type="binding site" evidence="13">
    <location>
        <position position="241"/>
    </location>
    <ligand>
        <name>sn-glycerol 3-phosphate</name>
        <dbReference type="ChEBI" id="CHEBI:57597"/>
    </ligand>
</feature>
<dbReference type="Pfam" id="PF07479">
    <property type="entry name" value="NAD_Gly3P_dh_C"/>
    <property type="match status" value="1"/>
</dbReference>
<evidence type="ECO:0000256" key="3">
    <source>
        <dbReference type="ARBA" id="ARBA00022857"/>
    </source>
</evidence>
<feature type="binding site" evidence="15">
    <location>
        <begin position="252"/>
        <end position="253"/>
    </location>
    <ligand>
        <name>substrate</name>
    </ligand>
</feature>
<dbReference type="GO" id="GO:0005975">
    <property type="term" value="P:carbohydrate metabolic process"/>
    <property type="evidence" value="ECO:0007669"/>
    <property type="project" value="InterPro"/>
</dbReference>
<dbReference type="NCBIfam" id="NF000940">
    <property type="entry name" value="PRK00094.1-2"/>
    <property type="match status" value="1"/>
</dbReference>
<comment type="catalytic activity">
    <reaction evidence="13">
        <text>sn-glycerol 3-phosphate + NAD(+) = dihydroxyacetone phosphate + NADH + H(+)</text>
        <dbReference type="Rhea" id="RHEA:11092"/>
        <dbReference type="ChEBI" id="CHEBI:15378"/>
        <dbReference type="ChEBI" id="CHEBI:57540"/>
        <dbReference type="ChEBI" id="CHEBI:57597"/>
        <dbReference type="ChEBI" id="CHEBI:57642"/>
        <dbReference type="ChEBI" id="CHEBI:57945"/>
        <dbReference type="EC" id="1.1.1.94"/>
    </reaction>
</comment>
<accession>A0A3D5QDD5</accession>
<dbReference type="GO" id="GO:0141153">
    <property type="term" value="F:glycerol-3-phosphate dehydrogenase (NADP+) activity"/>
    <property type="evidence" value="ECO:0007669"/>
    <property type="project" value="RHEA"/>
</dbReference>
<evidence type="ECO:0000259" key="18">
    <source>
        <dbReference type="Pfam" id="PF01210"/>
    </source>
</evidence>
<feature type="binding site" evidence="13">
    <location>
        <position position="106"/>
    </location>
    <ligand>
        <name>sn-glycerol 3-phosphate</name>
        <dbReference type="ChEBI" id="CHEBI:57597"/>
    </ligand>
</feature>
<dbReference type="UniPathway" id="UPA00940"/>
<feature type="domain" description="Glycerol-3-phosphate dehydrogenase NAD-dependent N-terminal" evidence="18">
    <location>
        <begin position="5"/>
        <end position="156"/>
    </location>
</feature>
<keyword evidence="3 13" id="KW-0521">NADP</keyword>
<feature type="binding site" evidence="13">
    <location>
        <position position="137"/>
    </location>
    <ligand>
        <name>NADPH</name>
        <dbReference type="ChEBI" id="CHEBI:57783"/>
    </ligand>
</feature>
<dbReference type="SUPFAM" id="SSF51735">
    <property type="entry name" value="NAD(P)-binding Rossmann-fold domains"/>
    <property type="match status" value="1"/>
</dbReference>
<feature type="binding site" evidence="13">
    <location>
        <position position="188"/>
    </location>
    <ligand>
        <name>sn-glycerol 3-phosphate</name>
        <dbReference type="ChEBI" id="CHEBI:57597"/>
    </ligand>
</feature>
<evidence type="ECO:0000256" key="2">
    <source>
        <dbReference type="ARBA" id="ARBA00022516"/>
    </source>
</evidence>
<comment type="similarity">
    <text evidence="1 13 17">Belongs to the NAD-dependent glycerol-3-phosphate dehydrogenase family.</text>
</comment>
<dbReference type="GO" id="GO:0141152">
    <property type="term" value="F:glycerol-3-phosphate dehydrogenase (NAD+) activity"/>
    <property type="evidence" value="ECO:0007669"/>
    <property type="project" value="RHEA"/>
</dbReference>
<feature type="binding site" evidence="13">
    <location>
        <position position="106"/>
    </location>
    <ligand>
        <name>NADPH</name>
        <dbReference type="ChEBI" id="CHEBI:57783"/>
    </ligand>
</feature>
<evidence type="ECO:0000256" key="16">
    <source>
        <dbReference type="PIRSR" id="PIRSR000114-3"/>
    </source>
</evidence>
<feature type="binding site" evidence="13">
    <location>
        <position position="276"/>
    </location>
    <ligand>
        <name>NADPH</name>
        <dbReference type="ChEBI" id="CHEBI:57783"/>
    </ligand>
</feature>
<feature type="binding site" evidence="13">
    <location>
        <position position="133"/>
    </location>
    <ligand>
        <name>sn-glycerol 3-phosphate</name>
        <dbReference type="ChEBI" id="CHEBI:57597"/>
    </ligand>
</feature>
<keyword evidence="5 13" id="KW-0520">NAD</keyword>
<dbReference type="NCBIfam" id="NF000942">
    <property type="entry name" value="PRK00094.1-4"/>
    <property type="match status" value="1"/>
</dbReference>
<dbReference type="EC" id="1.1.1.94" evidence="10 13"/>
<dbReference type="PROSITE" id="PS00957">
    <property type="entry name" value="NAD_G3PDH"/>
    <property type="match status" value="1"/>
</dbReference>
<dbReference type="GO" id="GO:0006650">
    <property type="term" value="P:glycerophospholipid metabolic process"/>
    <property type="evidence" value="ECO:0007669"/>
    <property type="project" value="UniProtKB-UniRule"/>
</dbReference>
<keyword evidence="13" id="KW-0547">Nucleotide-binding</keyword>
<dbReference type="GO" id="GO:0046168">
    <property type="term" value="P:glycerol-3-phosphate catabolic process"/>
    <property type="evidence" value="ECO:0007669"/>
    <property type="project" value="InterPro"/>
</dbReference>
<dbReference type="GO" id="GO:0046167">
    <property type="term" value="P:glycerol-3-phosphate biosynthetic process"/>
    <property type="evidence" value="ECO:0007669"/>
    <property type="project" value="UniProtKB-UniRule"/>
</dbReference>
<feature type="binding site" evidence="16">
    <location>
        <position position="84"/>
    </location>
    <ligand>
        <name>NAD(+)</name>
        <dbReference type="ChEBI" id="CHEBI:57540"/>
    </ligand>
</feature>
<proteinExistence type="inferred from homology"/>
<evidence type="ECO:0000256" key="13">
    <source>
        <dbReference type="HAMAP-Rule" id="MF_00394"/>
    </source>
</evidence>
<comment type="caution">
    <text evidence="13">Lacks conserved residue(s) required for the propagation of feature annotation.</text>
</comment>
<keyword evidence="6 13" id="KW-0443">Lipid metabolism</keyword>
<evidence type="ECO:0000256" key="10">
    <source>
        <dbReference type="ARBA" id="ARBA00066687"/>
    </source>
</evidence>
<comment type="function">
    <text evidence="13">Catalyzes the reduction of the glycolytic intermediate dihydroxyacetone phosphate (DHAP) to sn-glycerol 3-phosphate (G3P), the key precursor for phospholipid synthesis.</text>
</comment>
<keyword evidence="8 13" id="KW-1208">Phospholipid metabolism</keyword>
<dbReference type="InterPro" id="IPR036291">
    <property type="entry name" value="NAD(P)-bd_dom_sf"/>
</dbReference>
<reference evidence="20 21" key="1">
    <citation type="journal article" date="2018" name="Nat. Biotechnol.">
        <title>A standardized bacterial taxonomy based on genome phylogeny substantially revises the tree of life.</title>
        <authorList>
            <person name="Parks D.H."/>
            <person name="Chuvochina M."/>
            <person name="Waite D.W."/>
            <person name="Rinke C."/>
            <person name="Skarshewski A."/>
            <person name="Chaumeil P.A."/>
            <person name="Hugenholtz P."/>
        </authorList>
    </citation>
    <scope>NUCLEOTIDE SEQUENCE [LARGE SCALE GENOMIC DNA]</scope>
    <source>
        <strain evidence="20">UBA8672</strain>
    </source>
</reference>
<dbReference type="SUPFAM" id="SSF48179">
    <property type="entry name" value="6-phosphogluconate dehydrogenase C-terminal domain-like"/>
    <property type="match status" value="1"/>
</dbReference>
<dbReference type="HAMAP" id="MF_00394">
    <property type="entry name" value="NAD_Glyc3P_dehydrog"/>
    <property type="match status" value="1"/>
</dbReference>
<feature type="binding site" evidence="13">
    <location>
        <position position="253"/>
    </location>
    <ligand>
        <name>sn-glycerol 3-phosphate</name>
        <dbReference type="ChEBI" id="CHEBI:57597"/>
    </ligand>
</feature>
<feature type="active site" description="Proton acceptor" evidence="13 14">
    <location>
        <position position="188"/>
    </location>
</feature>
<feature type="binding site" evidence="16">
    <location>
        <begin position="9"/>
        <end position="14"/>
    </location>
    <ligand>
        <name>NAD(+)</name>
        <dbReference type="ChEBI" id="CHEBI:57540"/>
    </ligand>
</feature>
<evidence type="ECO:0000256" key="9">
    <source>
        <dbReference type="ARBA" id="ARBA00052716"/>
    </source>
</evidence>
<evidence type="ECO:0000259" key="19">
    <source>
        <dbReference type="Pfam" id="PF07479"/>
    </source>
</evidence>
<dbReference type="GO" id="GO:0051287">
    <property type="term" value="F:NAD binding"/>
    <property type="evidence" value="ECO:0007669"/>
    <property type="project" value="InterPro"/>
</dbReference>
<dbReference type="PANTHER" id="PTHR11728">
    <property type="entry name" value="GLYCEROL-3-PHOSPHATE DEHYDROGENASE"/>
    <property type="match status" value="1"/>
</dbReference>
<dbReference type="Gene3D" id="1.10.1040.10">
    <property type="entry name" value="N-(1-d-carboxylethyl)-l-norvaline Dehydrogenase, domain 2"/>
    <property type="match status" value="1"/>
</dbReference>
<evidence type="ECO:0000256" key="15">
    <source>
        <dbReference type="PIRSR" id="PIRSR000114-2"/>
    </source>
</evidence>
<protein>
    <recommendedName>
        <fullName evidence="11 13">Glycerol-3-phosphate dehydrogenase [NAD(P)+]</fullName>
        <ecNumber evidence="10 13">1.1.1.94</ecNumber>
    </recommendedName>
    <alternativeName>
        <fullName evidence="13">NAD(P)(+)-dependent glycerol-3-phosphate dehydrogenase</fullName>
    </alternativeName>
    <alternativeName>
        <fullName evidence="12 13">NAD(P)H-dependent dihydroxyacetone-phosphate reductase</fullName>
    </alternativeName>
</protein>
<dbReference type="FunFam" id="3.40.50.720:FF:000019">
    <property type="entry name" value="Glycerol-3-phosphate dehydrogenase [NAD(P)+]"/>
    <property type="match status" value="1"/>
</dbReference>
<dbReference type="InterPro" id="IPR008927">
    <property type="entry name" value="6-PGluconate_DH-like_C_sf"/>
</dbReference>
<sequence length="331" mass="35614">MSECISIIGGGSWGTALADLIAGNGYEVTVFAKEKEVVEGINKDNENGLFLAGHKLHSSIKAEALEKIKESKVPRAVWAVPTQFSRDVAAMALHALEHSSVMIATKGIEISTGELIYDILSEELNSNLTILSGPSFAKEVAAKKPTAVSIASNDEKERSYWQEIVSNTFFRAYTSEDVIGVEVGGAIKNVIAIATGISDGLGFGLNARAGLITRGLAEITRLGLSLGAKHETFMGLSGMGDLVLTATGDLSRNRNVGLKIAEGLSLKEITENMKMVAEGVFTAKAAHFLAERVKVEMPITNEVYKILYEDKKPYQSVMDLMSRDLKSESVK</sequence>
<feature type="binding site" evidence="13">
    <location>
        <position position="252"/>
    </location>
    <ligand>
        <name>sn-glycerol 3-phosphate</name>
        <dbReference type="ChEBI" id="CHEBI:57597"/>
    </ligand>
</feature>
<evidence type="ECO:0000256" key="5">
    <source>
        <dbReference type="ARBA" id="ARBA00023027"/>
    </source>
</evidence>
<dbReference type="EMBL" id="DPPF01000113">
    <property type="protein sequence ID" value="HCW93172.1"/>
    <property type="molecule type" value="Genomic_DNA"/>
</dbReference>